<evidence type="ECO:0000313" key="2">
    <source>
        <dbReference type="Proteomes" id="UP001054837"/>
    </source>
</evidence>
<dbReference type="AlphaFoldDB" id="A0AAV4WZL2"/>
<name>A0AAV4WZL2_9ARAC</name>
<proteinExistence type="predicted"/>
<sequence length="114" mass="13452">MLKNLSVDSSVDRSVHAFTRTLLKWASICIPRERVKRYSTFWNSNPEDLKQKRDGAREKARKTGQKEDCIVLKKCQTVLKKATIDSKRTTYQSFLEKLNFRRDDIRAHNFDCIK</sequence>
<organism evidence="1 2">
    <name type="scientific">Caerostris darwini</name>
    <dbReference type="NCBI Taxonomy" id="1538125"/>
    <lineage>
        <taxon>Eukaryota</taxon>
        <taxon>Metazoa</taxon>
        <taxon>Ecdysozoa</taxon>
        <taxon>Arthropoda</taxon>
        <taxon>Chelicerata</taxon>
        <taxon>Arachnida</taxon>
        <taxon>Araneae</taxon>
        <taxon>Araneomorphae</taxon>
        <taxon>Entelegynae</taxon>
        <taxon>Araneoidea</taxon>
        <taxon>Araneidae</taxon>
        <taxon>Caerostris</taxon>
    </lineage>
</organism>
<dbReference type="Proteomes" id="UP001054837">
    <property type="component" value="Unassembled WGS sequence"/>
</dbReference>
<keyword evidence="2" id="KW-1185">Reference proteome</keyword>
<gene>
    <name evidence="1" type="ORF">CDAR_596071</name>
</gene>
<evidence type="ECO:0000313" key="1">
    <source>
        <dbReference type="EMBL" id="GIY87971.1"/>
    </source>
</evidence>
<protein>
    <submittedName>
        <fullName evidence="1">Uncharacterized protein</fullName>
    </submittedName>
</protein>
<reference evidence="1 2" key="1">
    <citation type="submission" date="2021-06" db="EMBL/GenBank/DDBJ databases">
        <title>Caerostris darwini draft genome.</title>
        <authorList>
            <person name="Kono N."/>
            <person name="Arakawa K."/>
        </authorList>
    </citation>
    <scope>NUCLEOTIDE SEQUENCE [LARGE SCALE GENOMIC DNA]</scope>
</reference>
<accession>A0AAV4WZL2</accession>
<comment type="caution">
    <text evidence="1">The sequence shown here is derived from an EMBL/GenBank/DDBJ whole genome shotgun (WGS) entry which is preliminary data.</text>
</comment>
<dbReference type="EMBL" id="BPLQ01015428">
    <property type="protein sequence ID" value="GIY87971.1"/>
    <property type="molecule type" value="Genomic_DNA"/>
</dbReference>